<evidence type="ECO:0000256" key="1">
    <source>
        <dbReference type="ARBA" id="ARBA00007623"/>
    </source>
</evidence>
<dbReference type="AlphaFoldDB" id="A0A8J6LGA0"/>
<dbReference type="PRINTS" id="PR00704">
    <property type="entry name" value="CALPAIN"/>
</dbReference>
<comment type="similarity">
    <text evidence="1">Belongs to the peptidase C2 family.</text>
</comment>
<dbReference type="SUPFAM" id="SSF54001">
    <property type="entry name" value="Cysteine proteinases"/>
    <property type="match status" value="1"/>
</dbReference>
<dbReference type="SMART" id="SM00230">
    <property type="entry name" value="CysPc"/>
    <property type="match status" value="1"/>
</dbReference>
<dbReference type="PROSITE" id="PS50203">
    <property type="entry name" value="CALPAIN_CAT"/>
    <property type="match status" value="1"/>
</dbReference>
<keyword evidence="4 6" id="KW-0788">Thiol protease</keyword>
<accession>A0A8J6LGA0</accession>
<dbReference type="EMBL" id="JABDTM020018042">
    <property type="protein sequence ID" value="KAH0818273.1"/>
    <property type="molecule type" value="Genomic_DNA"/>
</dbReference>
<comment type="caution">
    <text evidence="9">The sequence shown here is derived from an EMBL/GenBank/DDBJ whole genome shotgun (WGS) entry which is preliminary data.</text>
</comment>
<evidence type="ECO:0000256" key="5">
    <source>
        <dbReference type="PIRSR" id="PIRSR622684-1"/>
    </source>
</evidence>
<dbReference type="InterPro" id="IPR022683">
    <property type="entry name" value="Calpain_III"/>
</dbReference>
<feature type="compositionally biased region" description="Polar residues" evidence="7">
    <location>
        <begin position="526"/>
        <end position="540"/>
    </location>
</feature>
<dbReference type="SUPFAM" id="SSF49758">
    <property type="entry name" value="Calpain large subunit, middle domain (domain III)"/>
    <property type="match status" value="1"/>
</dbReference>
<evidence type="ECO:0000256" key="2">
    <source>
        <dbReference type="ARBA" id="ARBA00022670"/>
    </source>
</evidence>
<dbReference type="InterPro" id="IPR038765">
    <property type="entry name" value="Papain-like_cys_pep_sf"/>
</dbReference>
<evidence type="ECO:0000256" key="6">
    <source>
        <dbReference type="PROSITE-ProRule" id="PRU00239"/>
    </source>
</evidence>
<dbReference type="Pfam" id="PF01067">
    <property type="entry name" value="Calpain_III"/>
    <property type="match status" value="1"/>
</dbReference>
<feature type="active site" evidence="5 6">
    <location>
        <position position="271"/>
    </location>
</feature>
<reference evidence="9" key="1">
    <citation type="journal article" date="2020" name="J Insects Food Feed">
        <title>The yellow mealworm (Tenebrio molitor) genome: a resource for the emerging insects as food and feed industry.</title>
        <authorList>
            <person name="Eriksson T."/>
            <person name="Andere A."/>
            <person name="Kelstrup H."/>
            <person name="Emery V."/>
            <person name="Picard C."/>
        </authorList>
    </citation>
    <scope>NUCLEOTIDE SEQUENCE</scope>
    <source>
        <strain evidence="9">Stoneville</strain>
        <tissue evidence="9">Whole head</tissue>
    </source>
</reference>
<dbReference type="InterPro" id="IPR022684">
    <property type="entry name" value="Calpain_cysteine_protease"/>
</dbReference>
<dbReference type="FunFam" id="3.90.70.10:FF:000001">
    <property type="entry name" value="Calpain-1 catalytic subunit"/>
    <property type="match status" value="1"/>
</dbReference>
<dbReference type="Pfam" id="PF00648">
    <property type="entry name" value="Peptidase_C2"/>
    <property type="match status" value="1"/>
</dbReference>
<keyword evidence="2 6" id="KW-0645">Protease</keyword>
<dbReference type="InterPro" id="IPR022682">
    <property type="entry name" value="Calpain_domain_III"/>
</dbReference>
<dbReference type="InterPro" id="IPR000169">
    <property type="entry name" value="Pept_cys_AS"/>
</dbReference>
<feature type="domain" description="Calpain catalytic" evidence="8">
    <location>
        <begin position="60"/>
        <end position="359"/>
    </location>
</feature>
<dbReference type="SMART" id="SM00720">
    <property type="entry name" value="calpain_III"/>
    <property type="match status" value="1"/>
</dbReference>
<evidence type="ECO:0000256" key="4">
    <source>
        <dbReference type="ARBA" id="ARBA00022807"/>
    </source>
</evidence>
<dbReference type="Gene3D" id="2.60.120.380">
    <property type="match status" value="1"/>
</dbReference>
<feature type="active site" evidence="5 6">
    <location>
        <position position="299"/>
    </location>
</feature>
<feature type="region of interest" description="Disordered" evidence="7">
    <location>
        <begin position="526"/>
        <end position="607"/>
    </location>
</feature>
<sequence length="742" mass="86029">MTEFRYQRSNFNIDKLENLNLYQSKDWYKEYGEKGSGFTSKTGIQDFYELRNDCLARGVLFEDSEFPPADSSLFFSHRPDRHFEWKRPGEIVDNPQLFVEGFSRFDVQQGELGDCWLLAAVANLTLYRRLFFQIVPDDQSFDENYAGIFHFRFWQYGRWIDVVIDDRLPTYRGELVFLHSTEENEFWSALLEKAYAKLHGSYEALKGGSTCEAMEDFTGGVTEMYEMKASPPNLFKIIVKAYERWSLMGCSIEPDPDVLEAQTPEGLIRGHAYSITKVQYVNIATPNVSGKIPLLRLRNPWGNESEWNGAWSDNSPEWQYISEDQKEELGLNFDADGEFWMSFKDFQSHFDRLEICNLNPDSLAEDELTEGRNKKWEMSVFEGEWVRGVTAGGCRNFLDTFFHNPQYRVVLEEVDEGDEEDKCTVIIALMQKNRRQMRRSGGIDLLTIGFAIYHLPYPDRVPKPLDLNFFKYNASVARSPSFINLREVSCRFKLPRGTYCIVPSTFDPNEEGEFLLRVFSEHQNNMQYDGSYSDNLPTSTRDNEVDDEDDYRRPQNPYRDAPSSPYPTTPSNPYSAPTPTSPYPPPPANPYSNPYPSNPYPSNPYPYPQTSYGQYPENDLQIGITDDAEYTNPELTDMVLIYGDALSNADEARRLYMERFPDRQVPCARTFVNGVQHLRDYGTFSPVNRDLAVSWTWSLKFCKLLRKNRMLVADDLHYEVLQFGEGYTNRDYILIIINVSNT</sequence>
<name>A0A8J6LGA0_TENMO</name>
<dbReference type="Proteomes" id="UP000719412">
    <property type="component" value="Unassembled WGS sequence"/>
</dbReference>
<proteinExistence type="inferred from homology"/>
<dbReference type="GO" id="GO:0006508">
    <property type="term" value="P:proteolysis"/>
    <property type="evidence" value="ECO:0007669"/>
    <property type="project" value="UniProtKB-KW"/>
</dbReference>
<protein>
    <recommendedName>
        <fullName evidence="8">Calpain catalytic domain-containing protein</fullName>
    </recommendedName>
</protein>
<organism evidence="9 10">
    <name type="scientific">Tenebrio molitor</name>
    <name type="common">Yellow mealworm beetle</name>
    <dbReference type="NCBI Taxonomy" id="7067"/>
    <lineage>
        <taxon>Eukaryota</taxon>
        <taxon>Metazoa</taxon>
        <taxon>Ecdysozoa</taxon>
        <taxon>Arthropoda</taxon>
        <taxon>Hexapoda</taxon>
        <taxon>Insecta</taxon>
        <taxon>Pterygota</taxon>
        <taxon>Neoptera</taxon>
        <taxon>Endopterygota</taxon>
        <taxon>Coleoptera</taxon>
        <taxon>Polyphaga</taxon>
        <taxon>Cucujiformia</taxon>
        <taxon>Tenebrionidae</taxon>
        <taxon>Tenebrio</taxon>
    </lineage>
</organism>
<dbReference type="InterPro" id="IPR001300">
    <property type="entry name" value="Peptidase_C2_calpain_cat"/>
</dbReference>
<dbReference type="GO" id="GO:0005737">
    <property type="term" value="C:cytoplasm"/>
    <property type="evidence" value="ECO:0007669"/>
    <property type="project" value="TreeGrafter"/>
</dbReference>
<dbReference type="InterPro" id="IPR036213">
    <property type="entry name" value="Calpain_III_sf"/>
</dbReference>
<evidence type="ECO:0000256" key="3">
    <source>
        <dbReference type="ARBA" id="ARBA00022801"/>
    </source>
</evidence>
<dbReference type="GO" id="GO:0004198">
    <property type="term" value="F:calcium-dependent cysteine-type endopeptidase activity"/>
    <property type="evidence" value="ECO:0007669"/>
    <property type="project" value="InterPro"/>
</dbReference>
<dbReference type="Gene3D" id="3.90.70.10">
    <property type="entry name" value="Cysteine proteinases"/>
    <property type="match status" value="1"/>
</dbReference>
<feature type="compositionally biased region" description="Pro residues" evidence="7">
    <location>
        <begin position="596"/>
        <end position="607"/>
    </location>
</feature>
<dbReference type="PANTHER" id="PTHR10183">
    <property type="entry name" value="CALPAIN"/>
    <property type="match status" value="1"/>
</dbReference>
<dbReference type="InterPro" id="IPR032135">
    <property type="entry name" value="DUF4817"/>
</dbReference>
<dbReference type="Pfam" id="PF16087">
    <property type="entry name" value="DUF4817"/>
    <property type="match status" value="1"/>
</dbReference>
<evidence type="ECO:0000259" key="8">
    <source>
        <dbReference type="PROSITE" id="PS50203"/>
    </source>
</evidence>
<dbReference type="FunFam" id="2.60.120.380:FF:000002">
    <property type="entry name" value="calpain-3 isoform X1"/>
    <property type="match status" value="1"/>
</dbReference>
<feature type="active site" evidence="5 6">
    <location>
        <position position="115"/>
    </location>
</feature>
<evidence type="ECO:0000256" key="7">
    <source>
        <dbReference type="SAM" id="MobiDB-lite"/>
    </source>
</evidence>
<evidence type="ECO:0000313" key="10">
    <source>
        <dbReference type="Proteomes" id="UP000719412"/>
    </source>
</evidence>
<dbReference type="PROSITE" id="PS00139">
    <property type="entry name" value="THIOL_PROTEASE_CYS"/>
    <property type="match status" value="1"/>
</dbReference>
<feature type="compositionally biased region" description="Pro residues" evidence="7">
    <location>
        <begin position="579"/>
        <end position="589"/>
    </location>
</feature>
<dbReference type="InterPro" id="IPR033883">
    <property type="entry name" value="C2_III"/>
</dbReference>
<dbReference type="CDD" id="cd00044">
    <property type="entry name" value="CysPc"/>
    <property type="match status" value="1"/>
</dbReference>
<gene>
    <name evidence="9" type="ORF">GEV33_004518</name>
</gene>
<dbReference type="PANTHER" id="PTHR10183:SF433">
    <property type="entry name" value="CALPAIN-A-RELATED"/>
    <property type="match status" value="1"/>
</dbReference>
<dbReference type="CDD" id="cd00214">
    <property type="entry name" value="Calpain_III"/>
    <property type="match status" value="1"/>
</dbReference>
<keyword evidence="3 6" id="KW-0378">Hydrolase</keyword>
<evidence type="ECO:0000313" key="9">
    <source>
        <dbReference type="EMBL" id="KAH0818273.1"/>
    </source>
</evidence>
<reference evidence="9" key="2">
    <citation type="submission" date="2021-08" db="EMBL/GenBank/DDBJ databases">
        <authorList>
            <person name="Eriksson T."/>
        </authorList>
    </citation>
    <scope>NUCLEOTIDE SEQUENCE</scope>
    <source>
        <strain evidence="9">Stoneville</strain>
        <tissue evidence="9">Whole head</tissue>
    </source>
</reference>
<keyword evidence="10" id="KW-1185">Reference proteome</keyword>